<evidence type="ECO:0000313" key="1">
    <source>
        <dbReference type="EMBL" id="MRW87513.1"/>
    </source>
</evidence>
<dbReference type="EMBL" id="WKJL01000028">
    <property type="protein sequence ID" value="MRW87513.1"/>
    <property type="molecule type" value="Genomic_DNA"/>
</dbReference>
<reference evidence="1 2" key="1">
    <citation type="submission" date="2019-11" db="EMBL/GenBank/DDBJ databases">
        <title>Novel species isolated from a subtropical stream in China.</title>
        <authorList>
            <person name="Lu H."/>
        </authorList>
    </citation>
    <scope>NUCLEOTIDE SEQUENCE [LARGE SCALE GENOMIC DNA]</scope>
    <source>
        <strain evidence="1 2">FT26W</strain>
    </source>
</reference>
<proteinExistence type="predicted"/>
<protein>
    <submittedName>
        <fullName evidence="1">Uncharacterized protein</fullName>
    </submittedName>
</protein>
<dbReference type="AlphaFoldDB" id="A0A844D3V0"/>
<name>A0A844D3V0_9BURK</name>
<accession>A0A844D3V0</accession>
<comment type="caution">
    <text evidence="1">The sequence shown here is derived from an EMBL/GenBank/DDBJ whole genome shotgun (WGS) entry which is preliminary data.</text>
</comment>
<gene>
    <name evidence="1" type="ORF">GJ698_25920</name>
</gene>
<dbReference type="RefSeq" id="WP_154360754.1">
    <property type="nucleotide sequence ID" value="NZ_WKJL01000028.1"/>
</dbReference>
<keyword evidence="2" id="KW-1185">Reference proteome</keyword>
<evidence type="ECO:0000313" key="2">
    <source>
        <dbReference type="Proteomes" id="UP000439986"/>
    </source>
</evidence>
<sequence length="210" mass="22747">MLAICDGVYVEPTTTADDQLALRQSVAGAYTTVTKFYGEFTAPHPQMIFCQTQACRAYFMGSYAGVYSPLGFKLPNATYTAGKPTIFITYTSFVGQAHSLTVAHELTHTETLYRYGGGGVPSWFNEGIATLVGSYPDCTSLTANYVVDFRTADFEAAVADSSKGDAIYCQAARETNAWITANGKQKLIDLLAGVKAGNQFYTLYGNLINH</sequence>
<dbReference type="Proteomes" id="UP000439986">
    <property type="component" value="Unassembled WGS sequence"/>
</dbReference>
<organism evidence="1 2">
    <name type="scientific">Duganella aquatilis</name>
    <dbReference type="NCBI Taxonomy" id="2666082"/>
    <lineage>
        <taxon>Bacteria</taxon>
        <taxon>Pseudomonadati</taxon>
        <taxon>Pseudomonadota</taxon>
        <taxon>Betaproteobacteria</taxon>
        <taxon>Burkholderiales</taxon>
        <taxon>Oxalobacteraceae</taxon>
        <taxon>Telluria group</taxon>
        <taxon>Duganella</taxon>
    </lineage>
</organism>